<dbReference type="GO" id="GO:0004674">
    <property type="term" value="F:protein serine/threonine kinase activity"/>
    <property type="evidence" value="ECO:0007669"/>
    <property type="project" value="TreeGrafter"/>
</dbReference>
<evidence type="ECO:0000313" key="11">
    <source>
        <dbReference type="Proteomes" id="UP000664417"/>
    </source>
</evidence>
<dbReference type="InterPro" id="IPR017441">
    <property type="entry name" value="Protein_kinase_ATP_BS"/>
</dbReference>
<proteinExistence type="predicted"/>
<evidence type="ECO:0000256" key="3">
    <source>
        <dbReference type="ARBA" id="ARBA00022777"/>
    </source>
</evidence>
<name>A0A8J7QH01_9BACT</name>
<evidence type="ECO:0000313" key="10">
    <source>
        <dbReference type="EMBL" id="MBO1318430.1"/>
    </source>
</evidence>
<dbReference type="Gene3D" id="1.25.40.10">
    <property type="entry name" value="Tetratricopeptide repeat domain"/>
    <property type="match status" value="3"/>
</dbReference>
<dbReference type="Pfam" id="PF00069">
    <property type="entry name" value="Pkinase"/>
    <property type="match status" value="2"/>
</dbReference>
<feature type="transmembrane region" description="Helical" evidence="8">
    <location>
        <begin position="337"/>
        <end position="357"/>
    </location>
</feature>
<dbReference type="PROSITE" id="PS50005">
    <property type="entry name" value="TPR"/>
    <property type="match status" value="2"/>
</dbReference>
<feature type="binding site" evidence="6">
    <location>
        <position position="46"/>
    </location>
    <ligand>
        <name>ATP</name>
        <dbReference type="ChEBI" id="CHEBI:30616"/>
    </ligand>
</feature>
<dbReference type="GO" id="GO:0005524">
    <property type="term" value="F:ATP binding"/>
    <property type="evidence" value="ECO:0007669"/>
    <property type="project" value="UniProtKB-UniRule"/>
</dbReference>
<dbReference type="SUPFAM" id="SSF48452">
    <property type="entry name" value="TPR-like"/>
    <property type="match status" value="3"/>
</dbReference>
<keyword evidence="2 6" id="KW-0547">Nucleotide-binding</keyword>
<keyword evidence="8" id="KW-0812">Transmembrane</keyword>
<dbReference type="SMART" id="SM00220">
    <property type="entry name" value="S_TKc"/>
    <property type="match status" value="1"/>
</dbReference>
<keyword evidence="5" id="KW-0802">TPR repeat</keyword>
<dbReference type="RefSeq" id="WP_207858196.1">
    <property type="nucleotide sequence ID" value="NZ_JAFREP010000005.1"/>
</dbReference>
<feature type="repeat" description="TPR" evidence="5">
    <location>
        <begin position="631"/>
        <end position="664"/>
    </location>
</feature>
<dbReference type="PROSITE" id="PS00108">
    <property type="entry name" value="PROTEIN_KINASE_ST"/>
    <property type="match status" value="1"/>
</dbReference>
<gene>
    <name evidence="10" type="ORF">J3U88_08180</name>
</gene>
<evidence type="ECO:0000256" key="2">
    <source>
        <dbReference type="ARBA" id="ARBA00022741"/>
    </source>
</evidence>
<dbReference type="SMART" id="SM00028">
    <property type="entry name" value="TPR"/>
    <property type="match status" value="7"/>
</dbReference>
<dbReference type="PANTHER" id="PTHR43289">
    <property type="entry name" value="MITOGEN-ACTIVATED PROTEIN KINASE KINASE KINASE 20-RELATED"/>
    <property type="match status" value="1"/>
</dbReference>
<feature type="region of interest" description="Disordered" evidence="7">
    <location>
        <begin position="208"/>
        <end position="229"/>
    </location>
</feature>
<keyword evidence="1" id="KW-0808">Transferase</keyword>
<dbReference type="CDD" id="cd14014">
    <property type="entry name" value="STKc_PknB_like"/>
    <property type="match status" value="1"/>
</dbReference>
<evidence type="ECO:0000256" key="8">
    <source>
        <dbReference type="SAM" id="Phobius"/>
    </source>
</evidence>
<dbReference type="SUPFAM" id="SSF56112">
    <property type="entry name" value="Protein kinase-like (PK-like)"/>
    <property type="match status" value="1"/>
</dbReference>
<reference evidence="10" key="1">
    <citation type="submission" date="2021-03" db="EMBL/GenBank/DDBJ databases">
        <authorList>
            <person name="Wang G."/>
        </authorList>
    </citation>
    <scope>NUCLEOTIDE SEQUENCE</scope>
    <source>
        <strain evidence="10">KCTC 12899</strain>
    </source>
</reference>
<feature type="repeat" description="TPR" evidence="5">
    <location>
        <begin position="711"/>
        <end position="744"/>
    </location>
</feature>
<dbReference type="PROSITE" id="PS50011">
    <property type="entry name" value="PROTEIN_KINASE_DOM"/>
    <property type="match status" value="1"/>
</dbReference>
<feature type="domain" description="Protein kinase" evidence="9">
    <location>
        <begin position="17"/>
        <end position="329"/>
    </location>
</feature>
<dbReference type="EMBL" id="JAFREP010000005">
    <property type="protein sequence ID" value="MBO1318430.1"/>
    <property type="molecule type" value="Genomic_DNA"/>
</dbReference>
<dbReference type="AlphaFoldDB" id="A0A8J7QH01"/>
<evidence type="ECO:0000256" key="5">
    <source>
        <dbReference type="PROSITE-ProRule" id="PRU00339"/>
    </source>
</evidence>
<dbReference type="InterPro" id="IPR008271">
    <property type="entry name" value="Ser/Thr_kinase_AS"/>
</dbReference>
<keyword evidence="8" id="KW-0472">Membrane</keyword>
<keyword evidence="3 10" id="KW-0418">Kinase</keyword>
<dbReference type="Pfam" id="PF13424">
    <property type="entry name" value="TPR_12"/>
    <property type="match status" value="1"/>
</dbReference>
<evidence type="ECO:0000256" key="6">
    <source>
        <dbReference type="PROSITE-ProRule" id="PRU10141"/>
    </source>
</evidence>
<dbReference type="InterPro" id="IPR011009">
    <property type="entry name" value="Kinase-like_dom_sf"/>
</dbReference>
<dbReference type="Pfam" id="PF13374">
    <property type="entry name" value="TPR_10"/>
    <property type="match status" value="1"/>
</dbReference>
<dbReference type="Proteomes" id="UP000664417">
    <property type="component" value="Unassembled WGS sequence"/>
</dbReference>
<protein>
    <submittedName>
        <fullName evidence="10">Protein kinase</fullName>
    </submittedName>
</protein>
<organism evidence="10 11">
    <name type="scientific">Acanthopleuribacter pedis</name>
    <dbReference type="NCBI Taxonomy" id="442870"/>
    <lineage>
        <taxon>Bacteria</taxon>
        <taxon>Pseudomonadati</taxon>
        <taxon>Acidobacteriota</taxon>
        <taxon>Holophagae</taxon>
        <taxon>Acanthopleuribacterales</taxon>
        <taxon>Acanthopleuribacteraceae</taxon>
        <taxon>Acanthopleuribacter</taxon>
    </lineage>
</organism>
<dbReference type="PROSITE" id="PS00107">
    <property type="entry name" value="PROTEIN_KINASE_ATP"/>
    <property type="match status" value="1"/>
</dbReference>
<evidence type="ECO:0000256" key="4">
    <source>
        <dbReference type="ARBA" id="ARBA00022840"/>
    </source>
</evidence>
<evidence type="ECO:0000256" key="1">
    <source>
        <dbReference type="ARBA" id="ARBA00022679"/>
    </source>
</evidence>
<keyword evidence="11" id="KW-1185">Reference proteome</keyword>
<dbReference type="Gene3D" id="1.10.510.10">
    <property type="entry name" value="Transferase(Phosphotransferase) domain 1"/>
    <property type="match status" value="2"/>
</dbReference>
<dbReference type="InterPro" id="IPR019734">
    <property type="entry name" value="TPR_rpt"/>
</dbReference>
<dbReference type="InterPro" id="IPR011990">
    <property type="entry name" value="TPR-like_helical_dom_sf"/>
</dbReference>
<sequence>MTANGHAGLTGTELGRFKVEELLGKGGMGEVYRGTDQLLGRSVALKTISHRQRMSPLTKTRFFREAQILSKLAHPNICGIYDLIEQEDYDILVLEYLDGQTLRALMRNEEDDWDKLAVAETVATVLQVAHQARIVHRDLKPDNVMISAEGDVKVLDFGLARPTEPQVEDTDAAVAFVAPAPRGDLSEAATLDGLNDICEQPTLSLAASDSANLRSDRTTHGTVVGTPRYMSPEQARGEEATAASDMYAFGIILQEMLTGRPAYKKNLPYHALLMKVGKGEKFPLDPQGDNLDPDLVRLINDLTRLDPSTRITAVETLLRLQQIRGKPSLKRRGRRRIAALGTLVALLVITALVTAWFNRQSPLIMRDETLSAALLPLLNETDEKGSEWMKIGLAELLQEKLDDIPSLTMLPSDSVQRALGNQPDDQLLDRPGVDQLTQRLGADLLIQAVVDKDPVTGQYHLVYHLYRDDKHYKSRNIIAQNPTFAIRAVVAQINNRLHPESKMTPNHGEVFSEDPYALMIWSMGFHQLTTGNAASARHYFEICVERDPGFLKAIYSLAATHYQLGNYEEMRKLCNNLLEREDEDPDLTLKANVYTLLGDLAKHDGNWEKTHYYYQLAKDLYLKNEDPSGFANALNRLGIIFWGKGELDKAESYFMQALAIFRKENNQVDGVQCIQNLGLIAAARDDNEEARRYYQEALDIAVEIQDRDVEAANYNNLGSLALKAYDYQQADRLFHQALAIYEEVGHDQYAAYLLFNLARGAESRNRLDESEHLNMQALVKHRKLQEPFLRAHIHQLSGVIALKRNQLDTAENELTQALTIFKKIDNAAGVRNSRLLLAELFIGRNRLQEAETLLEALSEDDPELPRLKFLRLLLAYQRDQRQAAFEGLLALEASEPNVFAPEEVALLEWMRRRLQEKQRVPLPMRADLLALMPIPDPAMNPN</sequence>
<dbReference type="InterPro" id="IPR000719">
    <property type="entry name" value="Prot_kinase_dom"/>
</dbReference>
<dbReference type="PANTHER" id="PTHR43289:SF6">
    <property type="entry name" value="SERINE_THREONINE-PROTEIN KINASE NEKL-3"/>
    <property type="match status" value="1"/>
</dbReference>
<evidence type="ECO:0000259" key="9">
    <source>
        <dbReference type="PROSITE" id="PS50011"/>
    </source>
</evidence>
<comment type="caution">
    <text evidence="10">The sequence shown here is derived from an EMBL/GenBank/DDBJ whole genome shotgun (WGS) entry which is preliminary data.</text>
</comment>
<keyword evidence="4 6" id="KW-0067">ATP-binding</keyword>
<accession>A0A8J7QH01</accession>
<keyword evidence="8" id="KW-1133">Transmembrane helix</keyword>
<evidence type="ECO:0000256" key="7">
    <source>
        <dbReference type="SAM" id="MobiDB-lite"/>
    </source>
</evidence>